<proteinExistence type="predicted"/>
<evidence type="ECO:0000313" key="2">
    <source>
        <dbReference type="EMBL" id="PRQ05789.1"/>
    </source>
</evidence>
<reference evidence="2 3" key="1">
    <citation type="submission" date="2018-03" db="EMBL/GenBank/DDBJ databases">
        <title>Draft Genome Sequences of the Obligatory Marine Myxobacteria Enhygromyxa salina SWB005.</title>
        <authorList>
            <person name="Poehlein A."/>
            <person name="Moghaddam J.A."/>
            <person name="Harms H."/>
            <person name="Alanjari M."/>
            <person name="Koenig G.M."/>
            <person name="Daniel R."/>
            <person name="Schaeberle T.F."/>
        </authorList>
    </citation>
    <scope>NUCLEOTIDE SEQUENCE [LARGE SCALE GENOMIC DNA]</scope>
    <source>
        <strain evidence="2 3">SWB005</strain>
    </source>
</reference>
<feature type="chain" id="PRO_5015529183" description="Lipoprotein" evidence="1">
    <location>
        <begin position="20"/>
        <end position="286"/>
    </location>
</feature>
<evidence type="ECO:0008006" key="4">
    <source>
        <dbReference type="Google" id="ProtNLM"/>
    </source>
</evidence>
<dbReference type="EMBL" id="PVNK01000005">
    <property type="protein sequence ID" value="PRQ05789.1"/>
    <property type="molecule type" value="Genomic_DNA"/>
</dbReference>
<dbReference type="OrthoDB" id="9843078at2"/>
<keyword evidence="1" id="KW-0732">Signal</keyword>
<sequence length="286" mass="31108">MRCRPPLLPSLTLSSLLIACTSTEPGAPERTEAPGLGPVSVEAEPNPVEHRDGPEYFFAVVGQTGYERCPDAHGSPTWLDLQTTLGWVPTSGTPNFEPLMEQPVLARGQAGSAPERPALDVKGEPCPVRQMRSDWVNTPRGIRSYRTDVPDIEHFHATSVRRLDELTVTREDDEIVVSFTNPLPFALTEVQLELYYEGCYGKPGSTSRASAVVTLAPSQTLSWRFWLIAEHEDAATPKAEPSRRQHAASAIVLSLGEQAGPDGATVHADLDVALRDLGIDFECPSS</sequence>
<protein>
    <recommendedName>
        <fullName evidence="4">Lipoprotein</fullName>
    </recommendedName>
</protein>
<dbReference type="PROSITE" id="PS51257">
    <property type="entry name" value="PROKAR_LIPOPROTEIN"/>
    <property type="match status" value="1"/>
</dbReference>
<dbReference type="RefSeq" id="WP_106389590.1">
    <property type="nucleotide sequence ID" value="NZ_PVNK01000005.1"/>
</dbReference>
<feature type="signal peptide" evidence="1">
    <location>
        <begin position="1"/>
        <end position="19"/>
    </location>
</feature>
<dbReference type="AlphaFoldDB" id="A0A2S9YL10"/>
<gene>
    <name evidence="2" type="ORF">ENSA5_01090</name>
</gene>
<name>A0A2S9YL10_9BACT</name>
<organism evidence="2 3">
    <name type="scientific">Enhygromyxa salina</name>
    <dbReference type="NCBI Taxonomy" id="215803"/>
    <lineage>
        <taxon>Bacteria</taxon>
        <taxon>Pseudomonadati</taxon>
        <taxon>Myxococcota</taxon>
        <taxon>Polyangia</taxon>
        <taxon>Nannocystales</taxon>
        <taxon>Nannocystaceae</taxon>
        <taxon>Enhygromyxa</taxon>
    </lineage>
</organism>
<comment type="caution">
    <text evidence="2">The sequence shown here is derived from an EMBL/GenBank/DDBJ whole genome shotgun (WGS) entry which is preliminary data.</text>
</comment>
<evidence type="ECO:0000313" key="3">
    <source>
        <dbReference type="Proteomes" id="UP000237968"/>
    </source>
</evidence>
<keyword evidence="3" id="KW-1185">Reference proteome</keyword>
<dbReference type="Proteomes" id="UP000237968">
    <property type="component" value="Unassembled WGS sequence"/>
</dbReference>
<accession>A0A2S9YL10</accession>
<evidence type="ECO:0000256" key="1">
    <source>
        <dbReference type="SAM" id="SignalP"/>
    </source>
</evidence>